<proteinExistence type="predicted"/>
<dbReference type="AlphaFoldDB" id="A0A1M7EF70"/>
<keyword evidence="4" id="KW-1185">Reference proteome</keyword>
<dbReference type="Proteomes" id="UP000184420">
    <property type="component" value="Unassembled WGS sequence"/>
</dbReference>
<name>A0A1M7EF70_9BACT</name>
<dbReference type="OrthoDB" id="594443at2"/>
<dbReference type="PANTHER" id="PTHR42208:SF1">
    <property type="entry name" value="HEAVY METAL TRANSPORTER"/>
    <property type="match status" value="1"/>
</dbReference>
<evidence type="ECO:0000259" key="2">
    <source>
        <dbReference type="Pfam" id="PF13386"/>
    </source>
</evidence>
<feature type="transmembrane region" description="Helical" evidence="1">
    <location>
        <begin position="75"/>
        <end position="93"/>
    </location>
</feature>
<protein>
    <recommendedName>
        <fullName evidence="2">Urease accessory protein UreH-like transmembrane domain-containing protein</fullName>
    </recommendedName>
</protein>
<feature type="domain" description="Urease accessory protein UreH-like transmembrane" evidence="2">
    <location>
        <begin position="5"/>
        <end position="204"/>
    </location>
</feature>
<dbReference type="InterPro" id="IPR039447">
    <property type="entry name" value="UreH-like_TM_dom"/>
</dbReference>
<accession>A0A1M7EF70</accession>
<sequence>MFTLTAFLIGLAGSFHCVGMCGPIALTVPVRHLEGGKKMGGILLYNAGRICTYAVLGLVFGWLGQQVSLAGFQQWLSVTAGLILLFGLLLQYLTTHRKLRLSAPGIFTAAVKSYLGKLLVAQRFHTLFTIGVLNGLLPCGLVYMGIAGAASTGTVEKGMLFMTAFGAGTLPAMVAAGWFGHLLSLGIRNKMRKLIPIMVAIMAIMLLMRGMNLGIPYISPRLNEQAPTEFIHCQKP</sequence>
<evidence type="ECO:0000313" key="4">
    <source>
        <dbReference type="Proteomes" id="UP000184420"/>
    </source>
</evidence>
<gene>
    <name evidence="3" type="ORF">SAMN05444266_105421</name>
</gene>
<dbReference type="RefSeq" id="WP_073082477.1">
    <property type="nucleotide sequence ID" value="NZ_FRBL01000005.1"/>
</dbReference>
<feature type="transmembrane region" description="Helical" evidence="1">
    <location>
        <begin position="194"/>
        <end position="218"/>
    </location>
</feature>
<feature type="transmembrane region" description="Helical" evidence="1">
    <location>
        <begin position="42"/>
        <end position="63"/>
    </location>
</feature>
<dbReference type="Pfam" id="PF13386">
    <property type="entry name" value="DsbD_2"/>
    <property type="match status" value="1"/>
</dbReference>
<dbReference type="STRING" id="1419482.SAMN05444266_105421"/>
<organism evidence="3 4">
    <name type="scientific">Chitinophaga jiangningensis</name>
    <dbReference type="NCBI Taxonomy" id="1419482"/>
    <lineage>
        <taxon>Bacteria</taxon>
        <taxon>Pseudomonadati</taxon>
        <taxon>Bacteroidota</taxon>
        <taxon>Chitinophagia</taxon>
        <taxon>Chitinophagales</taxon>
        <taxon>Chitinophagaceae</taxon>
        <taxon>Chitinophaga</taxon>
    </lineage>
</organism>
<feature type="transmembrane region" description="Helical" evidence="1">
    <location>
        <begin position="6"/>
        <end position="30"/>
    </location>
</feature>
<dbReference type="PANTHER" id="PTHR42208">
    <property type="entry name" value="HEAVY METAL TRANSPORTER-RELATED"/>
    <property type="match status" value="1"/>
</dbReference>
<evidence type="ECO:0000256" key="1">
    <source>
        <dbReference type="SAM" id="Phobius"/>
    </source>
</evidence>
<keyword evidence="1" id="KW-1133">Transmembrane helix</keyword>
<dbReference type="EMBL" id="FRBL01000005">
    <property type="protein sequence ID" value="SHL90431.1"/>
    <property type="molecule type" value="Genomic_DNA"/>
</dbReference>
<evidence type="ECO:0000313" key="3">
    <source>
        <dbReference type="EMBL" id="SHL90431.1"/>
    </source>
</evidence>
<keyword evidence="1" id="KW-0812">Transmembrane</keyword>
<reference evidence="3 4" key="1">
    <citation type="submission" date="2016-11" db="EMBL/GenBank/DDBJ databases">
        <authorList>
            <person name="Jaros S."/>
            <person name="Januszkiewicz K."/>
            <person name="Wedrychowicz H."/>
        </authorList>
    </citation>
    <scope>NUCLEOTIDE SEQUENCE [LARGE SCALE GENOMIC DNA]</scope>
    <source>
        <strain evidence="3 4">DSM 27406</strain>
    </source>
</reference>
<keyword evidence="1" id="KW-0472">Membrane</keyword>
<feature type="transmembrane region" description="Helical" evidence="1">
    <location>
        <begin position="158"/>
        <end position="182"/>
    </location>
</feature>
<feature type="transmembrane region" description="Helical" evidence="1">
    <location>
        <begin position="127"/>
        <end position="146"/>
    </location>
</feature>